<dbReference type="CDD" id="cd12087">
    <property type="entry name" value="TM_EGFR-like"/>
    <property type="match status" value="1"/>
</dbReference>
<sequence length="349" mass="37053">MFYAPFVGCINKRPGCCPFTPKTMTNTRSRFVVATQLFPQPLNEQDATLSSCASDYHSISGGCCPRGYEPWTSALGDQTPCVSQLPVTTTAPPLVFTTTGGSTTKPTVTMTGVVFAMQYPVLDSDDAGLSAGAIAGITVGCVLGVLAVIGIAFLIRRHRQQSHQLTRLKRDLHDNFYGPDAGTSEVPTGARDLTASNLEQLRAHRFNFAGMAKEEQADSPAELYAPGSPDLTLHGSTQRGSALTPRPEDYARDFFELPSTGETIHELSAGPEVQMAKPQRLSRGYPRIVYTQSQGQASSTSIQSDSEGRPGSGSSGRLSTRPSTVPPTRSDSIGPEPAGGRLTAGRASP</sequence>
<keyword evidence="2" id="KW-1133">Transmembrane helix</keyword>
<dbReference type="Proteomes" id="UP001302126">
    <property type="component" value="Unassembled WGS sequence"/>
</dbReference>
<accession>A0AAN6X691</accession>
<evidence type="ECO:0000256" key="2">
    <source>
        <dbReference type="SAM" id="Phobius"/>
    </source>
</evidence>
<feature type="transmembrane region" description="Helical" evidence="2">
    <location>
        <begin position="129"/>
        <end position="155"/>
    </location>
</feature>
<name>A0AAN6X691_9PEZI</name>
<feature type="region of interest" description="Disordered" evidence="1">
    <location>
        <begin position="291"/>
        <end position="349"/>
    </location>
</feature>
<evidence type="ECO:0000256" key="1">
    <source>
        <dbReference type="SAM" id="MobiDB-lite"/>
    </source>
</evidence>
<organism evidence="3 4">
    <name type="scientific">Podospora australis</name>
    <dbReference type="NCBI Taxonomy" id="1536484"/>
    <lineage>
        <taxon>Eukaryota</taxon>
        <taxon>Fungi</taxon>
        <taxon>Dikarya</taxon>
        <taxon>Ascomycota</taxon>
        <taxon>Pezizomycotina</taxon>
        <taxon>Sordariomycetes</taxon>
        <taxon>Sordariomycetidae</taxon>
        <taxon>Sordariales</taxon>
        <taxon>Podosporaceae</taxon>
        <taxon>Podospora</taxon>
    </lineage>
</organism>
<feature type="compositionally biased region" description="Polar residues" evidence="1">
    <location>
        <begin position="291"/>
        <end position="303"/>
    </location>
</feature>
<proteinExistence type="predicted"/>
<reference evidence="3" key="1">
    <citation type="journal article" date="2023" name="Mol. Phylogenet. Evol.">
        <title>Genome-scale phylogeny and comparative genomics of the fungal order Sordariales.</title>
        <authorList>
            <person name="Hensen N."/>
            <person name="Bonometti L."/>
            <person name="Westerberg I."/>
            <person name="Brannstrom I.O."/>
            <person name="Guillou S."/>
            <person name="Cros-Aarteil S."/>
            <person name="Calhoun S."/>
            <person name="Haridas S."/>
            <person name="Kuo A."/>
            <person name="Mondo S."/>
            <person name="Pangilinan J."/>
            <person name="Riley R."/>
            <person name="LaButti K."/>
            <person name="Andreopoulos B."/>
            <person name="Lipzen A."/>
            <person name="Chen C."/>
            <person name="Yan M."/>
            <person name="Daum C."/>
            <person name="Ng V."/>
            <person name="Clum A."/>
            <person name="Steindorff A."/>
            <person name="Ohm R.A."/>
            <person name="Martin F."/>
            <person name="Silar P."/>
            <person name="Natvig D.O."/>
            <person name="Lalanne C."/>
            <person name="Gautier V."/>
            <person name="Ament-Velasquez S.L."/>
            <person name="Kruys A."/>
            <person name="Hutchinson M.I."/>
            <person name="Powell A.J."/>
            <person name="Barry K."/>
            <person name="Miller A.N."/>
            <person name="Grigoriev I.V."/>
            <person name="Debuchy R."/>
            <person name="Gladieux P."/>
            <person name="Hiltunen Thoren M."/>
            <person name="Johannesson H."/>
        </authorList>
    </citation>
    <scope>NUCLEOTIDE SEQUENCE</scope>
    <source>
        <strain evidence="3">PSN309</strain>
    </source>
</reference>
<keyword evidence="2" id="KW-0812">Transmembrane</keyword>
<protein>
    <submittedName>
        <fullName evidence="3">Uncharacterized protein</fullName>
    </submittedName>
</protein>
<gene>
    <name evidence="3" type="ORF">QBC35DRAFT_6777</name>
</gene>
<feature type="region of interest" description="Disordered" evidence="1">
    <location>
        <begin position="218"/>
        <end position="246"/>
    </location>
</feature>
<evidence type="ECO:0000313" key="4">
    <source>
        <dbReference type="Proteomes" id="UP001302126"/>
    </source>
</evidence>
<dbReference type="AlphaFoldDB" id="A0AAN6X691"/>
<reference evidence="3" key="2">
    <citation type="submission" date="2023-05" db="EMBL/GenBank/DDBJ databases">
        <authorList>
            <consortium name="Lawrence Berkeley National Laboratory"/>
            <person name="Steindorff A."/>
            <person name="Hensen N."/>
            <person name="Bonometti L."/>
            <person name="Westerberg I."/>
            <person name="Brannstrom I.O."/>
            <person name="Guillou S."/>
            <person name="Cros-Aarteil S."/>
            <person name="Calhoun S."/>
            <person name="Haridas S."/>
            <person name="Kuo A."/>
            <person name="Mondo S."/>
            <person name="Pangilinan J."/>
            <person name="Riley R."/>
            <person name="Labutti K."/>
            <person name="Andreopoulos B."/>
            <person name="Lipzen A."/>
            <person name="Chen C."/>
            <person name="Yanf M."/>
            <person name="Daum C."/>
            <person name="Ng V."/>
            <person name="Clum A."/>
            <person name="Ohm R."/>
            <person name="Martin F."/>
            <person name="Silar P."/>
            <person name="Natvig D."/>
            <person name="Lalanne C."/>
            <person name="Gautier V."/>
            <person name="Ament-Velasquez S.L."/>
            <person name="Kruys A."/>
            <person name="Hutchinson M.I."/>
            <person name="Powell A.J."/>
            <person name="Barry K."/>
            <person name="Miller A.N."/>
            <person name="Grigoriev I.V."/>
            <person name="Debuchy R."/>
            <person name="Gladieux P."/>
            <person name="Thoren M.H."/>
            <person name="Johannesson H."/>
        </authorList>
    </citation>
    <scope>NUCLEOTIDE SEQUENCE</scope>
    <source>
        <strain evidence="3">PSN309</strain>
    </source>
</reference>
<comment type="caution">
    <text evidence="3">The sequence shown here is derived from an EMBL/GenBank/DDBJ whole genome shotgun (WGS) entry which is preliminary data.</text>
</comment>
<keyword evidence="2" id="KW-0472">Membrane</keyword>
<keyword evidence="4" id="KW-1185">Reference proteome</keyword>
<evidence type="ECO:0000313" key="3">
    <source>
        <dbReference type="EMBL" id="KAK4193801.1"/>
    </source>
</evidence>
<dbReference type="EMBL" id="MU864350">
    <property type="protein sequence ID" value="KAK4193801.1"/>
    <property type="molecule type" value="Genomic_DNA"/>
</dbReference>